<dbReference type="AlphaFoldDB" id="A0A9I9DD00"/>
<dbReference type="EnsemblPlants" id="MELO3C016593.2.1">
    <property type="protein sequence ID" value="MELO3C016593.2.1"/>
    <property type="gene ID" value="MELO3C016593.2"/>
</dbReference>
<sequence>MSSQVSNFPTSIMKTNDIPDVKRSLANFHPNIWKEHFLSFTFDDALKVDEGMKERTEKLKEEIRMMMIAYVENQLVKLNLVDSIQRLGVSYHFEDEIDEFLEHIYVSYNNSLLLSNKDSEGEDLHITALLFRLLRQQGYRISCDIFLKFMDDNGKFKESLVEDERGILSLYEASHMMVHGEALLEEALEFTTTHLQTYIHRYSNINPSFASEVSNALKLPIRKGVPRIKAREYLEIYQQHPSHNETLLTFSKLDFNTLQKLHQKELAEICRWWKDLNVSTNFPFARDRIVECYFWILSIYFEPHFKFGRKILTKVIAMTSIMDDIYDAYGTFEELQVFTLAIKRLLS</sequence>
<dbReference type="Gene3D" id="1.50.10.130">
    <property type="entry name" value="Terpene synthase, N-terminal domain"/>
    <property type="match status" value="1"/>
</dbReference>
<dbReference type="SUPFAM" id="SSF48239">
    <property type="entry name" value="Terpenoid cyclases/Protein prenyltransferases"/>
    <property type="match status" value="1"/>
</dbReference>
<feature type="domain" description="Terpene synthase N-terminal" evidence="5">
    <location>
        <begin position="32"/>
        <end position="217"/>
    </location>
</feature>
<dbReference type="FunFam" id="1.50.10.130:FF:000001">
    <property type="entry name" value="Isoprene synthase, chloroplastic"/>
    <property type="match status" value="1"/>
</dbReference>
<dbReference type="Gene3D" id="1.10.600.10">
    <property type="entry name" value="Farnesyl Diphosphate Synthase"/>
    <property type="match status" value="1"/>
</dbReference>
<evidence type="ECO:0008006" key="8">
    <source>
        <dbReference type="Google" id="ProtNLM"/>
    </source>
</evidence>
<dbReference type="InterPro" id="IPR008930">
    <property type="entry name" value="Terpenoid_cyclase/PrenylTrfase"/>
</dbReference>
<feature type="domain" description="Terpene synthase metal-binding" evidence="6">
    <location>
        <begin position="274"/>
        <end position="344"/>
    </location>
</feature>
<dbReference type="InterPro" id="IPR044814">
    <property type="entry name" value="Terpene_cyclase_plant_C1"/>
</dbReference>
<keyword evidence="2" id="KW-0479">Metal-binding</keyword>
<name>A0A9I9DD00_CUCME</name>
<dbReference type="GO" id="GO:0000287">
    <property type="term" value="F:magnesium ion binding"/>
    <property type="evidence" value="ECO:0007669"/>
    <property type="project" value="InterPro"/>
</dbReference>
<dbReference type="InterPro" id="IPR001906">
    <property type="entry name" value="Terpene_synth_N"/>
</dbReference>
<dbReference type="GO" id="GO:0016102">
    <property type="term" value="P:diterpenoid biosynthetic process"/>
    <property type="evidence" value="ECO:0007669"/>
    <property type="project" value="InterPro"/>
</dbReference>
<dbReference type="InterPro" id="IPR050148">
    <property type="entry name" value="Terpene_synthase-like"/>
</dbReference>
<dbReference type="InterPro" id="IPR008949">
    <property type="entry name" value="Isoprenoid_synthase_dom_sf"/>
</dbReference>
<evidence type="ECO:0000256" key="3">
    <source>
        <dbReference type="ARBA" id="ARBA00022842"/>
    </source>
</evidence>
<dbReference type="GO" id="GO:0010333">
    <property type="term" value="F:terpene synthase activity"/>
    <property type="evidence" value="ECO:0007669"/>
    <property type="project" value="InterPro"/>
</dbReference>
<evidence type="ECO:0000259" key="5">
    <source>
        <dbReference type="Pfam" id="PF01397"/>
    </source>
</evidence>
<evidence type="ECO:0000259" key="6">
    <source>
        <dbReference type="Pfam" id="PF03936"/>
    </source>
</evidence>
<dbReference type="InterPro" id="IPR005630">
    <property type="entry name" value="Terpene_synthase_metal-bd"/>
</dbReference>
<evidence type="ECO:0000256" key="4">
    <source>
        <dbReference type="ARBA" id="ARBA00023239"/>
    </source>
</evidence>
<dbReference type="SUPFAM" id="SSF48576">
    <property type="entry name" value="Terpenoid synthases"/>
    <property type="match status" value="1"/>
</dbReference>
<dbReference type="CDD" id="cd00684">
    <property type="entry name" value="Terpene_cyclase_plant_C1"/>
    <property type="match status" value="1"/>
</dbReference>
<accession>A0A9I9DD00</accession>
<keyword evidence="3" id="KW-0460">Magnesium</keyword>
<dbReference type="PANTHER" id="PTHR31225:SF221">
    <property type="entry name" value="(-)-GERMACRENE D SYNTHASE"/>
    <property type="match status" value="1"/>
</dbReference>
<comment type="cofactor">
    <cofactor evidence="1">
        <name>Mg(2+)</name>
        <dbReference type="ChEBI" id="CHEBI:18420"/>
    </cofactor>
</comment>
<dbReference type="Pfam" id="PF01397">
    <property type="entry name" value="Terpene_synth"/>
    <property type="match status" value="1"/>
</dbReference>
<evidence type="ECO:0000256" key="1">
    <source>
        <dbReference type="ARBA" id="ARBA00001946"/>
    </source>
</evidence>
<reference evidence="7" key="1">
    <citation type="submission" date="2023-03" db="UniProtKB">
        <authorList>
            <consortium name="EnsemblPlants"/>
        </authorList>
    </citation>
    <scope>IDENTIFICATION</scope>
</reference>
<organism evidence="7">
    <name type="scientific">Cucumis melo</name>
    <name type="common">Muskmelon</name>
    <dbReference type="NCBI Taxonomy" id="3656"/>
    <lineage>
        <taxon>Eukaryota</taxon>
        <taxon>Viridiplantae</taxon>
        <taxon>Streptophyta</taxon>
        <taxon>Embryophyta</taxon>
        <taxon>Tracheophyta</taxon>
        <taxon>Spermatophyta</taxon>
        <taxon>Magnoliopsida</taxon>
        <taxon>eudicotyledons</taxon>
        <taxon>Gunneridae</taxon>
        <taxon>Pentapetalae</taxon>
        <taxon>rosids</taxon>
        <taxon>fabids</taxon>
        <taxon>Cucurbitales</taxon>
        <taxon>Cucurbitaceae</taxon>
        <taxon>Benincaseae</taxon>
        <taxon>Cucumis</taxon>
    </lineage>
</organism>
<dbReference type="PANTHER" id="PTHR31225">
    <property type="entry name" value="OS04G0344100 PROTEIN-RELATED"/>
    <property type="match status" value="1"/>
</dbReference>
<evidence type="ECO:0000256" key="2">
    <source>
        <dbReference type="ARBA" id="ARBA00022723"/>
    </source>
</evidence>
<proteinExistence type="predicted"/>
<dbReference type="InterPro" id="IPR036965">
    <property type="entry name" value="Terpene_synth_N_sf"/>
</dbReference>
<evidence type="ECO:0000313" key="7">
    <source>
        <dbReference type="EnsemblPlants" id="MELO3C016593.2.1"/>
    </source>
</evidence>
<protein>
    <recommendedName>
        <fullName evidence="8">(+)-delta-cadinene synthase</fullName>
    </recommendedName>
</protein>
<dbReference type="Pfam" id="PF03936">
    <property type="entry name" value="Terpene_synth_C"/>
    <property type="match status" value="1"/>
</dbReference>
<dbReference type="Gramene" id="MELO3C016593.2.1">
    <property type="protein sequence ID" value="MELO3C016593.2.1"/>
    <property type="gene ID" value="MELO3C016593.2"/>
</dbReference>
<keyword evidence="4" id="KW-0456">Lyase</keyword>